<keyword evidence="13" id="KW-1185">Reference proteome</keyword>
<evidence type="ECO:0000256" key="9">
    <source>
        <dbReference type="RuleBase" id="RU361157"/>
    </source>
</evidence>
<comment type="caution">
    <text evidence="12">The sequence shown here is derived from an EMBL/GenBank/DDBJ whole genome shotgun (WGS) entry which is preliminary data.</text>
</comment>
<evidence type="ECO:0000256" key="6">
    <source>
        <dbReference type="ARBA" id="ARBA00022692"/>
    </source>
</evidence>
<accession>A0A0T6LPK9</accession>
<evidence type="ECO:0000256" key="3">
    <source>
        <dbReference type="ARBA" id="ARBA00022448"/>
    </source>
</evidence>
<feature type="transmembrane region" description="Helical" evidence="9">
    <location>
        <begin position="148"/>
        <end position="176"/>
    </location>
</feature>
<name>A0A0T6LPK9_WENVI</name>
<evidence type="ECO:0000313" key="12">
    <source>
        <dbReference type="EMBL" id="KRV48042.1"/>
    </source>
</evidence>
<keyword evidence="7 9" id="KW-1133">Transmembrane helix</keyword>
<evidence type="ECO:0000256" key="7">
    <source>
        <dbReference type="ARBA" id="ARBA00022989"/>
    </source>
</evidence>
<feature type="transmembrane region" description="Helical" evidence="9">
    <location>
        <begin position="110"/>
        <end position="127"/>
    </location>
</feature>
<dbReference type="PROSITE" id="PS51012">
    <property type="entry name" value="ABC_TM2"/>
    <property type="match status" value="1"/>
</dbReference>
<dbReference type="GO" id="GO:0140359">
    <property type="term" value="F:ABC-type transporter activity"/>
    <property type="evidence" value="ECO:0007669"/>
    <property type="project" value="InterPro"/>
</dbReference>
<keyword evidence="6 9" id="KW-0812">Transmembrane</keyword>
<feature type="transmembrane region" description="Helical" evidence="9">
    <location>
        <begin position="78"/>
        <end position="98"/>
    </location>
</feature>
<dbReference type="STRING" id="76728.AQ490_27345"/>
<feature type="transmembrane region" description="Helical" evidence="9">
    <location>
        <begin position="182"/>
        <end position="206"/>
    </location>
</feature>
<organism evidence="12 13">
    <name type="scientific">Wenjunlia vitaminophila</name>
    <name type="common">Streptomyces vitaminophilus</name>
    <dbReference type="NCBI Taxonomy" id="76728"/>
    <lineage>
        <taxon>Bacteria</taxon>
        <taxon>Bacillati</taxon>
        <taxon>Actinomycetota</taxon>
        <taxon>Actinomycetes</taxon>
        <taxon>Kitasatosporales</taxon>
        <taxon>Streptomycetaceae</taxon>
        <taxon>Wenjunlia</taxon>
    </lineage>
</organism>
<dbReference type="InterPro" id="IPR047817">
    <property type="entry name" value="ABC2_TM_bact-type"/>
</dbReference>
<evidence type="ECO:0000256" key="10">
    <source>
        <dbReference type="SAM" id="MobiDB-lite"/>
    </source>
</evidence>
<dbReference type="EMBL" id="LLZU01000033">
    <property type="protein sequence ID" value="KRV48042.1"/>
    <property type="molecule type" value="Genomic_DNA"/>
</dbReference>
<keyword evidence="8 9" id="KW-0472">Membrane</keyword>
<dbReference type="Pfam" id="PF01061">
    <property type="entry name" value="ABC2_membrane"/>
    <property type="match status" value="1"/>
</dbReference>
<evidence type="ECO:0000256" key="2">
    <source>
        <dbReference type="ARBA" id="ARBA00007783"/>
    </source>
</evidence>
<keyword evidence="5" id="KW-0997">Cell inner membrane</keyword>
<proteinExistence type="inferred from homology"/>
<dbReference type="GO" id="GO:0015920">
    <property type="term" value="P:lipopolysaccharide transport"/>
    <property type="evidence" value="ECO:0007669"/>
    <property type="project" value="TreeGrafter"/>
</dbReference>
<dbReference type="eggNOG" id="COG1682">
    <property type="taxonomic scope" value="Bacteria"/>
</dbReference>
<evidence type="ECO:0000313" key="13">
    <source>
        <dbReference type="Proteomes" id="UP000050867"/>
    </source>
</evidence>
<dbReference type="AlphaFoldDB" id="A0A0T6LPK9"/>
<comment type="subcellular location">
    <subcellularLocation>
        <location evidence="1">Cell inner membrane</location>
        <topology evidence="1">Multi-pass membrane protein</topology>
    </subcellularLocation>
    <subcellularLocation>
        <location evidence="9">Cell membrane</location>
        <topology evidence="9">Multi-pass membrane protein</topology>
    </subcellularLocation>
</comment>
<gene>
    <name evidence="12" type="ORF">AQ490_27345</name>
</gene>
<reference evidence="12 13" key="1">
    <citation type="submission" date="2015-10" db="EMBL/GenBank/DDBJ databases">
        <title>Draft genome sequence of pyrrolomycin-producing Streptomyces vitaminophilus.</title>
        <authorList>
            <person name="Graham D.E."/>
            <person name="Mahan K.M."/>
            <person name="Klingeman D.M."/>
            <person name="Hettich R.L."/>
            <person name="Parry R.J."/>
        </authorList>
    </citation>
    <scope>NUCLEOTIDE SEQUENCE [LARGE SCALE GENOMIC DNA]</scope>
    <source>
        <strain evidence="12 13">ATCC 31673</strain>
    </source>
</reference>
<dbReference type="PANTHER" id="PTHR30413:SF8">
    <property type="entry name" value="TRANSPORT PERMEASE PROTEIN"/>
    <property type="match status" value="1"/>
</dbReference>
<keyword evidence="3 9" id="KW-0813">Transport</keyword>
<protein>
    <recommendedName>
        <fullName evidence="9">Transport permease protein</fullName>
    </recommendedName>
</protein>
<feature type="region of interest" description="Disordered" evidence="10">
    <location>
        <begin position="1"/>
        <end position="22"/>
    </location>
</feature>
<sequence length="309" mass="33993">MSETTHDGAVALGDRPAKSPDDGLSPAELAAKYGLAVSGARPSLPDYVRQLWSRRHFIAAYSRARVTAMYTKAGLGQLWQVLTPLMNAGVYYLIFGLLLSTDRGVENYPAFLITGVFIFTFTQQSVLSGTRSVADNLGLIRALHFPRACLPIAFTLIQLQQLLVSMGVLLVVVVLTGEVPTLAWLLLFPALCLQALFNTGLAMAMARVGSKIRDMTQLMPFITRTWLYASGVFYSIDHVVDDAPRWAEIVLDLNPAAIYIDLMRFALMESVNSSTVPTHEWALAAGWAVVMAVFGFVYFWKAEESYGRG</sequence>
<evidence type="ECO:0000256" key="1">
    <source>
        <dbReference type="ARBA" id="ARBA00004429"/>
    </source>
</evidence>
<dbReference type="GO" id="GO:0005886">
    <property type="term" value="C:plasma membrane"/>
    <property type="evidence" value="ECO:0007669"/>
    <property type="project" value="UniProtKB-SubCell"/>
</dbReference>
<dbReference type="Proteomes" id="UP000050867">
    <property type="component" value="Unassembled WGS sequence"/>
</dbReference>
<dbReference type="RefSeq" id="WP_018384774.1">
    <property type="nucleotide sequence ID" value="NZ_LLZU01000033.1"/>
</dbReference>
<evidence type="ECO:0000256" key="4">
    <source>
        <dbReference type="ARBA" id="ARBA00022475"/>
    </source>
</evidence>
<evidence type="ECO:0000256" key="8">
    <source>
        <dbReference type="ARBA" id="ARBA00023136"/>
    </source>
</evidence>
<feature type="transmembrane region" description="Helical" evidence="9">
    <location>
        <begin position="281"/>
        <end position="300"/>
    </location>
</feature>
<dbReference type="InterPro" id="IPR013525">
    <property type="entry name" value="ABC2_TM"/>
</dbReference>
<feature type="domain" description="ABC transmembrane type-2" evidence="11">
    <location>
        <begin position="75"/>
        <end position="302"/>
    </location>
</feature>
<dbReference type="PANTHER" id="PTHR30413">
    <property type="entry name" value="INNER MEMBRANE TRANSPORT PERMEASE"/>
    <property type="match status" value="1"/>
</dbReference>
<evidence type="ECO:0000256" key="5">
    <source>
        <dbReference type="ARBA" id="ARBA00022519"/>
    </source>
</evidence>
<dbReference type="OrthoDB" id="4186295at2"/>
<evidence type="ECO:0000259" key="11">
    <source>
        <dbReference type="PROSITE" id="PS51012"/>
    </source>
</evidence>
<keyword evidence="4 9" id="KW-1003">Cell membrane</keyword>
<comment type="caution">
    <text evidence="9">Lacks conserved residue(s) required for the propagation of feature annotation.</text>
</comment>
<comment type="similarity">
    <text evidence="2 9">Belongs to the ABC-2 integral membrane protein family.</text>
</comment>